<evidence type="ECO:0000313" key="3">
    <source>
        <dbReference type="Proteomes" id="UP000093000"/>
    </source>
</evidence>
<dbReference type="AlphaFoldDB" id="A0A1C7NPR2"/>
<reference evidence="2 3" key="1">
    <citation type="submission" date="2016-03" db="EMBL/GenBank/DDBJ databases">
        <title>Choanephora cucurbitarum.</title>
        <authorList>
            <person name="Min B."/>
            <person name="Park H."/>
            <person name="Park J.-H."/>
            <person name="Shin H.-D."/>
            <person name="Choi I.-G."/>
        </authorList>
    </citation>
    <scope>NUCLEOTIDE SEQUENCE [LARGE SCALE GENOMIC DNA]</scope>
    <source>
        <strain evidence="2 3">KUS-F28377</strain>
    </source>
</reference>
<dbReference type="EMBL" id="LUGH01000029">
    <property type="protein sequence ID" value="OBZ90899.1"/>
    <property type="molecule type" value="Genomic_DNA"/>
</dbReference>
<evidence type="ECO:0000313" key="2">
    <source>
        <dbReference type="EMBL" id="OBZ90899.1"/>
    </source>
</evidence>
<dbReference type="InParanoid" id="A0A1C7NPR2"/>
<comment type="caution">
    <text evidence="2">The sequence shown here is derived from an EMBL/GenBank/DDBJ whole genome shotgun (WGS) entry which is preliminary data.</text>
</comment>
<sequence length="132" mass="14659">MTISSRYSPIVAETAFQKQRQSLEIADLKKDNTIPTSRLKEDILLETEPNVPPATKVDTLNSSSTTTVSSMNSKTSNTDLLSKLSQANKSPNKPINSKKNALYSYDRQFVQQKGSLQRNPRGNKSEAVEITQ</sequence>
<feature type="compositionally biased region" description="Low complexity" evidence="1">
    <location>
        <begin position="88"/>
        <end position="100"/>
    </location>
</feature>
<evidence type="ECO:0000256" key="1">
    <source>
        <dbReference type="SAM" id="MobiDB-lite"/>
    </source>
</evidence>
<gene>
    <name evidence="2" type="ORF">A0J61_01041</name>
</gene>
<feature type="compositionally biased region" description="Polar residues" evidence="1">
    <location>
        <begin position="109"/>
        <end position="122"/>
    </location>
</feature>
<dbReference type="Proteomes" id="UP000093000">
    <property type="component" value="Unassembled WGS sequence"/>
</dbReference>
<feature type="compositionally biased region" description="Low complexity" evidence="1">
    <location>
        <begin position="59"/>
        <end position="78"/>
    </location>
</feature>
<feature type="compositionally biased region" description="Basic and acidic residues" evidence="1">
    <location>
        <begin position="123"/>
        <end position="132"/>
    </location>
</feature>
<keyword evidence="3" id="KW-1185">Reference proteome</keyword>
<organism evidence="2 3">
    <name type="scientific">Choanephora cucurbitarum</name>
    <dbReference type="NCBI Taxonomy" id="101091"/>
    <lineage>
        <taxon>Eukaryota</taxon>
        <taxon>Fungi</taxon>
        <taxon>Fungi incertae sedis</taxon>
        <taxon>Mucoromycota</taxon>
        <taxon>Mucoromycotina</taxon>
        <taxon>Mucoromycetes</taxon>
        <taxon>Mucorales</taxon>
        <taxon>Mucorineae</taxon>
        <taxon>Choanephoraceae</taxon>
        <taxon>Choanephoroideae</taxon>
        <taxon>Choanephora</taxon>
    </lineage>
</organism>
<name>A0A1C7NPR2_9FUNG</name>
<accession>A0A1C7NPR2</accession>
<feature type="region of interest" description="Disordered" evidence="1">
    <location>
        <begin position="49"/>
        <end position="132"/>
    </location>
</feature>
<protein>
    <submittedName>
        <fullName evidence="2">Uncharacterized protein</fullName>
    </submittedName>
</protein>
<proteinExistence type="predicted"/>